<dbReference type="Proteomes" id="UP001341281">
    <property type="component" value="Chromosome 06"/>
</dbReference>
<name>A0AAQ3TWL6_PASNO</name>
<proteinExistence type="predicted"/>
<reference evidence="1 2" key="1">
    <citation type="submission" date="2024-02" db="EMBL/GenBank/DDBJ databases">
        <title>High-quality chromosome-scale genome assembly of Pensacola bahiagrass (Paspalum notatum Flugge var. saurae).</title>
        <authorList>
            <person name="Vega J.M."/>
            <person name="Podio M."/>
            <person name="Orjuela J."/>
            <person name="Siena L.A."/>
            <person name="Pessino S.C."/>
            <person name="Combes M.C."/>
            <person name="Mariac C."/>
            <person name="Albertini E."/>
            <person name="Pupilli F."/>
            <person name="Ortiz J.P.A."/>
            <person name="Leblanc O."/>
        </authorList>
    </citation>
    <scope>NUCLEOTIDE SEQUENCE [LARGE SCALE GENOMIC DNA]</scope>
    <source>
        <strain evidence="1">R1</strain>
        <tissue evidence="1">Leaf</tissue>
    </source>
</reference>
<dbReference type="AlphaFoldDB" id="A0AAQ3TWL6"/>
<evidence type="ECO:0000313" key="2">
    <source>
        <dbReference type="Proteomes" id="UP001341281"/>
    </source>
</evidence>
<gene>
    <name evidence="1" type="ORF">U9M48_028349</name>
</gene>
<dbReference type="EMBL" id="CP144750">
    <property type="protein sequence ID" value="WVZ80913.1"/>
    <property type="molecule type" value="Genomic_DNA"/>
</dbReference>
<sequence length="62" mass="6943">MADILMLSLLPFLGNDSIMLRHGENVNVMTCSRRMCGTKADNDWWHMSCLTSIKPNKGMIGS</sequence>
<organism evidence="1 2">
    <name type="scientific">Paspalum notatum var. saurae</name>
    <dbReference type="NCBI Taxonomy" id="547442"/>
    <lineage>
        <taxon>Eukaryota</taxon>
        <taxon>Viridiplantae</taxon>
        <taxon>Streptophyta</taxon>
        <taxon>Embryophyta</taxon>
        <taxon>Tracheophyta</taxon>
        <taxon>Spermatophyta</taxon>
        <taxon>Magnoliopsida</taxon>
        <taxon>Liliopsida</taxon>
        <taxon>Poales</taxon>
        <taxon>Poaceae</taxon>
        <taxon>PACMAD clade</taxon>
        <taxon>Panicoideae</taxon>
        <taxon>Andropogonodae</taxon>
        <taxon>Paspaleae</taxon>
        <taxon>Paspalinae</taxon>
        <taxon>Paspalum</taxon>
    </lineage>
</organism>
<protein>
    <submittedName>
        <fullName evidence="1">Uncharacterized protein</fullName>
    </submittedName>
</protein>
<keyword evidence="2" id="KW-1185">Reference proteome</keyword>
<evidence type="ECO:0000313" key="1">
    <source>
        <dbReference type="EMBL" id="WVZ80913.1"/>
    </source>
</evidence>
<accession>A0AAQ3TWL6</accession>